<proteinExistence type="predicted"/>
<evidence type="ECO:0000256" key="8">
    <source>
        <dbReference type="SAM" id="SignalP"/>
    </source>
</evidence>
<evidence type="ECO:0000259" key="9">
    <source>
        <dbReference type="PROSITE" id="PS51100"/>
    </source>
</evidence>
<reference evidence="10 11" key="1">
    <citation type="submission" date="2010-11" db="EMBL/GenBank/DDBJ databases">
        <authorList>
            <person name="Weinstock G."/>
            <person name="Sodergren E."/>
            <person name="Clifton S."/>
            <person name="Fulton L."/>
            <person name="Fulton B."/>
            <person name="Courtney L."/>
            <person name="Fronick C."/>
            <person name="Harrison M."/>
            <person name="Strong C."/>
            <person name="Farmer C."/>
            <person name="Delahaunty K."/>
            <person name="Markovic C."/>
            <person name="Hall O."/>
            <person name="Minx P."/>
            <person name="Tomlinson C."/>
            <person name="Mitreva M."/>
            <person name="Hou S."/>
            <person name="Chen J."/>
            <person name="Wollam A."/>
            <person name="Pepin K.H."/>
            <person name="Johnson M."/>
            <person name="Bhonagiri V."/>
            <person name="Zhang X."/>
            <person name="Suruliraj S."/>
            <person name="Warren W."/>
            <person name="Chinwalla A."/>
            <person name="Mardis E.R."/>
            <person name="Wilson R.K."/>
        </authorList>
    </citation>
    <scope>NUCLEOTIDE SEQUENCE [LARGE SCALE GENOMIC DNA]</scope>
    <source>
        <strain evidence="10 11">F0211</strain>
    </source>
</reference>
<dbReference type="InterPro" id="IPR003501">
    <property type="entry name" value="PTS_EIIB_2/3"/>
</dbReference>
<dbReference type="eggNOG" id="COG1440">
    <property type="taxonomic scope" value="Bacteria"/>
</dbReference>
<comment type="caution">
    <text evidence="10">The sequence shown here is derived from an EMBL/GenBank/DDBJ whole genome shotgun (WGS) entry which is preliminary data.</text>
</comment>
<dbReference type="Gene3D" id="3.40.50.2300">
    <property type="match status" value="1"/>
</dbReference>
<gene>
    <name evidence="10" type="primary">celB</name>
    <name evidence="10" type="ORF">HMPREF0813_00016</name>
</gene>
<feature type="signal peptide" evidence="8">
    <location>
        <begin position="1"/>
        <end position="38"/>
    </location>
</feature>
<feature type="domain" description="PTS EIIB type-3" evidence="9">
    <location>
        <begin position="21"/>
        <end position="124"/>
    </location>
</feature>
<dbReference type="InterPro" id="IPR036095">
    <property type="entry name" value="PTS_EIIB-like_sf"/>
</dbReference>
<organism evidence="10 11">
    <name type="scientific">Streptococcus anginosus F0211</name>
    <dbReference type="NCBI Taxonomy" id="706437"/>
    <lineage>
        <taxon>Bacteria</taxon>
        <taxon>Bacillati</taxon>
        <taxon>Bacillota</taxon>
        <taxon>Bacilli</taxon>
        <taxon>Lactobacillales</taxon>
        <taxon>Streptococcaceae</taxon>
        <taxon>Streptococcus</taxon>
        <taxon>Streptococcus anginosus group</taxon>
    </lineage>
</organism>
<dbReference type="AlphaFoldDB" id="E6IYF4"/>
<feature type="chain" id="PRO_5039250835" evidence="8">
    <location>
        <begin position="39"/>
        <end position="124"/>
    </location>
</feature>
<dbReference type="SUPFAM" id="SSF52794">
    <property type="entry name" value="PTS system IIB component-like"/>
    <property type="match status" value="1"/>
</dbReference>
<sequence length="124" mass="13526">MIGNSLIKNYLIYNILRRIFMAKALIICAAGMSSSLMAKKTTEYLQGQGQDITVEAIGATEGNKVIESAAFDLYLISPQTRMYFKQFADLGERVGRPVVQIPPQAYVPIPTGVAALAKVVTDNL</sequence>
<dbReference type="GO" id="GO:0009401">
    <property type="term" value="P:phosphoenolpyruvate-dependent sugar phosphotransferase system"/>
    <property type="evidence" value="ECO:0007669"/>
    <property type="project" value="UniProtKB-KW"/>
</dbReference>
<keyword evidence="1" id="KW-0813">Transport</keyword>
<dbReference type="Pfam" id="PF02302">
    <property type="entry name" value="PTS_IIB"/>
    <property type="match status" value="1"/>
</dbReference>
<dbReference type="InterPro" id="IPR051819">
    <property type="entry name" value="PTS_sugar-specific_EIIB"/>
</dbReference>
<dbReference type="GO" id="GO:0008982">
    <property type="term" value="F:protein-N(PI)-phosphohistidine-sugar phosphotransferase activity"/>
    <property type="evidence" value="ECO:0007669"/>
    <property type="project" value="InterPro"/>
</dbReference>
<dbReference type="EMBL" id="AECT01000001">
    <property type="protein sequence ID" value="EFU23295.1"/>
    <property type="molecule type" value="Genomic_DNA"/>
</dbReference>
<evidence type="ECO:0000256" key="3">
    <source>
        <dbReference type="ARBA" id="ARBA00022597"/>
    </source>
</evidence>
<name>E6IYF4_STRAP</name>
<protein>
    <submittedName>
        <fullName evidence="10">Cellobiose phosphotransferase system IIB component</fullName>
    </submittedName>
</protein>
<evidence type="ECO:0000256" key="6">
    <source>
        <dbReference type="ARBA" id="ARBA00022777"/>
    </source>
</evidence>
<dbReference type="PANTHER" id="PTHR34581">
    <property type="entry name" value="PTS SYSTEM N,N'-DIACETYLCHITOBIOSE-SPECIFIC EIIB COMPONENT"/>
    <property type="match status" value="1"/>
</dbReference>
<evidence type="ECO:0000256" key="5">
    <source>
        <dbReference type="ARBA" id="ARBA00022683"/>
    </source>
</evidence>
<dbReference type="GO" id="GO:0016301">
    <property type="term" value="F:kinase activity"/>
    <property type="evidence" value="ECO:0007669"/>
    <property type="project" value="UniProtKB-KW"/>
</dbReference>
<evidence type="ECO:0000313" key="10">
    <source>
        <dbReference type="EMBL" id="EFU23295.1"/>
    </source>
</evidence>
<evidence type="ECO:0000256" key="2">
    <source>
        <dbReference type="ARBA" id="ARBA00022553"/>
    </source>
</evidence>
<accession>E6IYF4</accession>
<dbReference type="PROSITE" id="PS51100">
    <property type="entry name" value="PTS_EIIB_TYPE_3"/>
    <property type="match status" value="1"/>
</dbReference>
<dbReference type="InterPro" id="IPR013012">
    <property type="entry name" value="PTS_EIIB_3"/>
</dbReference>
<keyword evidence="8" id="KW-0732">Signal</keyword>
<evidence type="ECO:0000256" key="1">
    <source>
        <dbReference type="ARBA" id="ARBA00022448"/>
    </source>
</evidence>
<evidence type="ECO:0000256" key="4">
    <source>
        <dbReference type="ARBA" id="ARBA00022679"/>
    </source>
</evidence>
<keyword evidence="6" id="KW-0418">Kinase</keyword>
<keyword evidence="5" id="KW-0598">Phosphotransferase system</keyword>
<feature type="modified residue" description="Phosphocysteine; by EIIA" evidence="7">
    <location>
        <position position="28"/>
    </location>
</feature>
<evidence type="ECO:0000256" key="7">
    <source>
        <dbReference type="PROSITE-ProRule" id="PRU00423"/>
    </source>
</evidence>
<dbReference type="NCBIfam" id="NF007155">
    <property type="entry name" value="PRK09590.1"/>
    <property type="match status" value="1"/>
</dbReference>
<keyword evidence="2" id="KW-0597">Phosphoprotein</keyword>
<dbReference type="PANTHER" id="PTHR34581:SF2">
    <property type="entry name" value="PTS SYSTEM N,N'-DIACETYLCHITOBIOSE-SPECIFIC EIIB COMPONENT"/>
    <property type="match status" value="1"/>
</dbReference>
<evidence type="ECO:0000313" key="11">
    <source>
        <dbReference type="Proteomes" id="UP000002973"/>
    </source>
</evidence>
<keyword evidence="3" id="KW-0762">Sugar transport</keyword>
<keyword evidence="4 10" id="KW-0808">Transferase</keyword>
<dbReference type="Proteomes" id="UP000002973">
    <property type="component" value="Unassembled WGS sequence"/>
</dbReference>